<gene>
    <name evidence="4" type="ORF">R3P38DRAFT_3592991</name>
</gene>
<keyword evidence="5" id="KW-1185">Reference proteome</keyword>
<evidence type="ECO:0000256" key="1">
    <source>
        <dbReference type="SAM" id="Coils"/>
    </source>
</evidence>
<evidence type="ECO:0000313" key="5">
    <source>
        <dbReference type="Proteomes" id="UP001362999"/>
    </source>
</evidence>
<evidence type="ECO:0000313" key="4">
    <source>
        <dbReference type="EMBL" id="KAK7007934.1"/>
    </source>
</evidence>
<sequence>MDRSLAVVALEPEGGTLWVSKIMLDLLDWVGQIYGMFDCEVLILVLVWIGLEMVSTRLRLRGWIRRWLERWWEGFPKRYQTARSLASACFYYYSIILLCRLPAIVWVAACIYFAWSPELARVGFVVCWLFSGLISAFTAAHIPRVSYGAHREGLIQTINGVDKNNGDEEKSALASHHTHLSHGSAGGLDVEQEIFIRVNELHNEQNGDWTETRRDRRTAPFYIPRPWDRDAPTLASENVDDLVDFFENVEDIIELGRVDDDDERKALITSYLPIRTRDMWRELKTYNAGHLYADFRMEILSLYPEIKEHKRGSLAVLEKLCDEFKTIHQNEEGRLRRFGVRFCGVVKRLKTPLALITNRDACVKYLEALDSVFAERVRKAVDKREIVRVLLRQLGAGLNASEHIEERARRKEDVIDLRDLVEIAEAISQTNTTYLSSERSDTGPACDRAKITTQVPLLTGQVEENPKQKEVRVIEKAPVEVFVQDESLEIAPDIPGARCGDKTEACHEELRRLTQVIRECEMTSREDCEKMLVWCRHEYGALWDTVRMFESEHNDIYMELESMREWLKNESNETRNDIETVRGDTVNEFETIQDELRTIWARLRVHDIPLNNDATDAVVLFENEMRKEIERLKKDLTDARVHEGWMDERLIALEGGVEQGRVGLDSLREEMINESGMIWDELRTIQTRLRNLQMCESLPKRSTNEIEVFLMNWVREEMKGVEKSNVPVRDKRAFEPLLTKKQKKALERAELERKQAREDCAQEAVDDINEFSNGDLAEMNDGQDTEYNPENLELRRLCWDYGS</sequence>
<feature type="region of interest" description="Disordered" evidence="2">
    <location>
        <begin position="166"/>
        <end position="185"/>
    </location>
</feature>
<proteinExistence type="predicted"/>
<keyword evidence="3" id="KW-0812">Transmembrane</keyword>
<name>A0AAW0AGD8_9AGAR</name>
<reference evidence="4 5" key="1">
    <citation type="journal article" date="2024" name="J Genomics">
        <title>Draft genome sequencing and assembly of Favolaschia claudopus CIRM-BRFM 2984 isolated from oak limbs.</title>
        <authorList>
            <person name="Navarro D."/>
            <person name="Drula E."/>
            <person name="Chaduli D."/>
            <person name="Cazenave R."/>
            <person name="Ahrendt S."/>
            <person name="Wang J."/>
            <person name="Lipzen A."/>
            <person name="Daum C."/>
            <person name="Barry K."/>
            <person name="Grigoriev I.V."/>
            <person name="Favel A."/>
            <person name="Rosso M.N."/>
            <person name="Martin F."/>
        </authorList>
    </citation>
    <scope>NUCLEOTIDE SEQUENCE [LARGE SCALE GENOMIC DNA]</scope>
    <source>
        <strain evidence="4 5">CIRM-BRFM 2984</strain>
    </source>
</reference>
<feature type="coiled-coil region" evidence="1">
    <location>
        <begin position="739"/>
        <end position="766"/>
    </location>
</feature>
<accession>A0AAW0AGD8</accession>
<evidence type="ECO:0000256" key="2">
    <source>
        <dbReference type="SAM" id="MobiDB-lite"/>
    </source>
</evidence>
<feature type="transmembrane region" description="Helical" evidence="3">
    <location>
        <begin position="33"/>
        <end position="51"/>
    </location>
</feature>
<evidence type="ECO:0000256" key="3">
    <source>
        <dbReference type="SAM" id="Phobius"/>
    </source>
</evidence>
<protein>
    <submittedName>
        <fullName evidence="4">Uncharacterized protein</fullName>
    </submittedName>
</protein>
<dbReference type="Proteomes" id="UP001362999">
    <property type="component" value="Unassembled WGS sequence"/>
</dbReference>
<feature type="transmembrane region" description="Helical" evidence="3">
    <location>
        <begin position="90"/>
        <end position="115"/>
    </location>
</feature>
<comment type="caution">
    <text evidence="4">The sequence shown here is derived from an EMBL/GenBank/DDBJ whole genome shotgun (WGS) entry which is preliminary data.</text>
</comment>
<organism evidence="4 5">
    <name type="scientific">Favolaschia claudopus</name>
    <dbReference type="NCBI Taxonomy" id="2862362"/>
    <lineage>
        <taxon>Eukaryota</taxon>
        <taxon>Fungi</taxon>
        <taxon>Dikarya</taxon>
        <taxon>Basidiomycota</taxon>
        <taxon>Agaricomycotina</taxon>
        <taxon>Agaricomycetes</taxon>
        <taxon>Agaricomycetidae</taxon>
        <taxon>Agaricales</taxon>
        <taxon>Marasmiineae</taxon>
        <taxon>Mycenaceae</taxon>
        <taxon>Favolaschia</taxon>
    </lineage>
</organism>
<dbReference type="AlphaFoldDB" id="A0AAW0AGD8"/>
<keyword evidence="3" id="KW-1133">Transmembrane helix</keyword>
<keyword evidence="1" id="KW-0175">Coiled coil</keyword>
<keyword evidence="3" id="KW-0472">Membrane</keyword>
<dbReference type="EMBL" id="JAWWNJ010000069">
    <property type="protein sequence ID" value="KAK7007934.1"/>
    <property type="molecule type" value="Genomic_DNA"/>
</dbReference>